<keyword evidence="4" id="KW-1185">Reference proteome</keyword>
<name>A0A8B6GWM7_MYTGA</name>
<comment type="caution">
    <text evidence="3">The sequence shown here is derived from an EMBL/GenBank/DDBJ whole genome shotgun (WGS) entry which is preliminary data.</text>
</comment>
<evidence type="ECO:0000256" key="1">
    <source>
        <dbReference type="PROSITE-ProRule" id="PRU01005"/>
    </source>
</evidence>
<dbReference type="Proteomes" id="UP000596742">
    <property type="component" value="Unassembled WGS sequence"/>
</dbReference>
<sequence length="89" mass="9251">MLSRIGVFSISLDLGGGSMTLGVGTLVSEGGEVNGGNNGVACVDKIGNGADYAREGTCTAPSNTEWVKDNCARTCLCCKYVTLEQDENR</sequence>
<evidence type="ECO:0000259" key="2">
    <source>
        <dbReference type="PROSITE" id="PS51670"/>
    </source>
</evidence>
<reference evidence="3" key="1">
    <citation type="submission" date="2018-11" db="EMBL/GenBank/DDBJ databases">
        <authorList>
            <person name="Alioto T."/>
            <person name="Alioto T."/>
        </authorList>
    </citation>
    <scope>NUCLEOTIDE SEQUENCE</scope>
</reference>
<dbReference type="AlphaFoldDB" id="A0A8B6GWM7"/>
<proteinExistence type="predicted"/>
<dbReference type="InterPro" id="IPR003582">
    <property type="entry name" value="ShKT_dom"/>
</dbReference>
<evidence type="ECO:0000313" key="4">
    <source>
        <dbReference type="Proteomes" id="UP000596742"/>
    </source>
</evidence>
<evidence type="ECO:0000313" key="3">
    <source>
        <dbReference type="EMBL" id="VDI70100.1"/>
    </source>
</evidence>
<gene>
    <name evidence="3" type="ORF">MGAL_10B031567</name>
</gene>
<accession>A0A8B6GWM7</accession>
<dbReference type="EMBL" id="UYJE01009108">
    <property type="protein sequence ID" value="VDI70100.1"/>
    <property type="molecule type" value="Genomic_DNA"/>
</dbReference>
<comment type="caution">
    <text evidence="1">Lacks conserved residue(s) required for the propagation of feature annotation.</text>
</comment>
<feature type="domain" description="ShKT" evidence="2">
    <location>
        <begin position="42"/>
        <end position="77"/>
    </location>
</feature>
<dbReference type="Pfam" id="PF01549">
    <property type="entry name" value="ShK"/>
    <property type="match status" value="1"/>
</dbReference>
<dbReference type="PROSITE" id="PS51670">
    <property type="entry name" value="SHKT"/>
    <property type="match status" value="1"/>
</dbReference>
<organism evidence="3 4">
    <name type="scientific">Mytilus galloprovincialis</name>
    <name type="common">Mediterranean mussel</name>
    <dbReference type="NCBI Taxonomy" id="29158"/>
    <lineage>
        <taxon>Eukaryota</taxon>
        <taxon>Metazoa</taxon>
        <taxon>Spiralia</taxon>
        <taxon>Lophotrochozoa</taxon>
        <taxon>Mollusca</taxon>
        <taxon>Bivalvia</taxon>
        <taxon>Autobranchia</taxon>
        <taxon>Pteriomorphia</taxon>
        <taxon>Mytilida</taxon>
        <taxon>Mytiloidea</taxon>
        <taxon>Mytilidae</taxon>
        <taxon>Mytilinae</taxon>
        <taxon>Mytilus</taxon>
    </lineage>
</organism>
<protein>
    <recommendedName>
        <fullName evidence="2">ShKT domain-containing protein</fullName>
    </recommendedName>
</protein>